<organism evidence="3 4">
    <name type="scientific">Suricata suricatta</name>
    <name type="common">Meerkat</name>
    <dbReference type="NCBI Taxonomy" id="37032"/>
    <lineage>
        <taxon>Eukaryota</taxon>
        <taxon>Metazoa</taxon>
        <taxon>Chordata</taxon>
        <taxon>Craniata</taxon>
        <taxon>Vertebrata</taxon>
        <taxon>Euteleostomi</taxon>
        <taxon>Mammalia</taxon>
        <taxon>Eutheria</taxon>
        <taxon>Laurasiatheria</taxon>
        <taxon>Carnivora</taxon>
        <taxon>Feliformia</taxon>
        <taxon>Herpestidae</taxon>
        <taxon>Suricata</taxon>
    </lineage>
</organism>
<keyword evidence="2" id="KW-0472">Membrane</keyword>
<evidence type="ECO:0000256" key="1">
    <source>
        <dbReference type="SAM" id="MobiDB-lite"/>
    </source>
</evidence>
<dbReference type="Proteomes" id="UP000472268">
    <property type="component" value="Unplaced"/>
</dbReference>
<evidence type="ECO:0000256" key="2">
    <source>
        <dbReference type="SAM" id="Phobius"/>
    </source>
</evidence>
<keyword evidence="2" id="KW-0812">Transmembrane</keyword>
<feature type="transmembrane region" description="Helical" evidence="2">
    <location>
        <begin position="83"/>
        <end position="102"/>
    </location>
</feature>
<evidence type="ECO:0000313" key="4">
    <source>
        <dbReference type="Proteomes" id="UP000472268"/>
    </source>
</evidence>
<name>A0A673V9I8_SURSU</name>
<reference evidence="3" key="2">
    <citation type="submission" date="2025-09" db="UniProtKB">
        <authorList>
            <consortium name="Ensembl"/>
        </authorList>
    </citation>
    <scope>IDENTIFICATION</scope>
</reference>
<dbReference type="PANTHER" id="PTHR37360:SF1">
    <property type="entry name" value="FMR1 NEIGHBOR PROTEIN"/>
    <property type="match status" value="1"/>
</dbReference>
<accession>A0A673V9I8</accession>
<dbReference type="InterPro" id="IPR055331">
    <property type="entry name" value="FMR1-like"/>
</dbReference>
<feature type="compositionally biased region" description="Basic residues" evidence="1">
    <location>
        <begin position="15"/>
        <end position="31"/>
    </location>
</feature>
<proteinExistence type="predicted"/>
<dbReference type="OMA" id="PIYCCSL"/>
<feature type="region of interest" description="Disordered" evidence="1">
    <location>
        <begin position="1"/>
        <end position="31"/>
    </location>
</feature>
<evidence type="ECO:0000313" key="3">
    <source>
        <dbReference type="Ensembl" id="ENSSSUP00005030080.1"/>
    </source>
</evidence>
<dbReference type="AlphaFoldDB" id="A0A673V9I8"/>
<keyword evidence="2" id="KW-1133">Transmembrane helix</keyword>
<sequence length="186" mass="20811">MGEAAAGAMPSERKSSRRRTRTKNRGLRQPRCKVSRCDAGCSARNPAVGSHREGSAVGCQDGAAGLRAEMRQCLQKIWEYRQLWLIVSSFCAVLLLCFYLGLGSSNSRSSNEQSLENSSAWEIVLNFFYPTTCIPKENQVVKPCNEQQNYKKTECLVNRCCFSSSKISNVNCFVPLQDSKFILLHL</sequence>
<keyword evidence="4" id="KW-1185">Reference proteome</keyword>
<reference evidence="3" key="1">
    <citation type="submission" date="2025-08" db="UniProtKB">
        <authorList>
            <consortium name="Ensembl"/>
        </authorList>
    </citation>
    <scope>IDENTIFICATION</scope>
</reference>
<dbReference type="Ensembl" id="ENSSSUT00005034333.1">
    <property type="protein sequence ID" value="ENSSSUP00005030080.1"/>
    <property type="gene ID" value="ENSSSUG00005019423.1"/>
</dbReference>
<protein>
    <submittedName>
        <fullName evidence="3">Uncharacterized protein</fullName>
    </submittedName>
</protein>
<dbReference type="PANTHER" id="PTHR37360">
    <property type="entry name" value="FRAGILE X MENTAL RETARDATION 1 NEIGHBOR PROTEIN"/>
    <property type="match status" value="1"/>
</dbReference>